<evidence type="ECO:0000313" key="2">
    <source>
        <dbReference type="EMBL" id="RKD90676.1"/>
    </source>
</evidence>
<evidence type="ECO:0000313" key="3">
    <source>
        <dbReference type="Proteomes" id="UP000283387"/>
    </source>
</evidence>
<evidence type="ECO:0008006" key="4">
    <source>
        <dbReference type="Google" id="ProtNLM"/>
    </source>
</evidence>
<dbReference type="RefSeq" id="WP_120272061.1">
    <property type="nucleotide sequence ID" value="NZ_RAPN01000001.1"/>
</dbReference>
<name>A0A419W5G7_9BACT</name>
<dbReference type="OrthoDB" id="893100at2"/>
<feature type="region of interest" description="Disordered" evidence="1">
    <location>
        <begin position="141"/>
        <end position="160"/>
    </location>
</feature>
<evidence type="ECO:0000256" key="1">
    <source>
        <dbReference type="SAM" id="MobiDB-lite"/>
    </source>
</evidence>
<feature type="compositionally biased region" description="Low complexity" evidence="1">
    <location>
        <begin position="150"/>
        <end position="160"/>
    </location>
</feature>
<dbReference type="Proteomes" id="UP000283387">
    <property type="component" value="Unassembled WGS sequence"/>
</dbReference>
<proteinExistence type="predicted"/>
<protein>
    <recommendedName>
        <fullName evidence="4">23S rRNA-intervening sequence protein</fullName>
    </recommendedName>
</protein>
<gene>
    <name evidence="2" type="ORF">BC643_1017</name>
</gene>
<dbReference type="AlphaFoldDB" id="A0A419W5G7"/>
<accession>A0A419W5G7</accession>
<dbReference type="EMBL" id="RAPN01000001">
    <property type="protein sequence ID" value="RKD90676.1"/>
    <property type="molecule type" value="Genomic_DNA"/>
</dbReference>
<organism evidence="2 3">
    <name type="scientific">Mangrovibacterium diazotrophicum</name>
    <dbReference type="NCBI Taxonomy" id="1261403"/>
    <lineage>
        <taxon>Bacteria</taxon>
        <taxon>Pseudomonadati</taxon>
        <taxon>Bacteroidota</taxon>
        <taxon>Bacteroidia</taxon>
        <taxon>Marinilabiliales</taxon>
        <taxon>Prolixibacteraceae</taxon>
        <taxon>Mangrovibacterium</taxon>
    </lineage>
</organism>
<reference evidence="2 3" key="1">
    <citation type="submission" date="2018-09" db="EMBL/GenBank/DDBJ databases">
        <title>Genomic Encyclopedia of Archaeal and Bacterial Type Strains, Phase II (KMG-II): from individual species to whole genera.</title>
        <authorList>
            <person name="Goeker M."/>
        </authorList>
    </citation>
    <scope>NUCLEOTIDE SEQUENCE [LARGE SCALE GENOMIC DNA]</scope>
    <source>
        <strain evidence="2 3">DSM 27148</strain>
    </source>
</reference>
<comment type="caution">
    <text evidence="2">The sequence shown here is derived from an EMBL/GenBank/DDBJ whole genome shotgun (WGS) entry which is preliminary data.</text>
</comment>
<keyword evidence="3" id="KW-1185">Reference proteome</keyword>
<sequence length="160" mass="18664">MQRNEQTKDLPIYKKGEEIYELVSKIVDLIPENNTDLQMVKKEILTDSLLLMVKVAGAEAGALYDVKMECATIIRKAAHNLIVQYHNLEMFNFEEVEYYKMVRDLVEEYRLLFIDWVASFDQSNYMIDRWGLFNPPGVNPDDAGPDDDIPFNPDDFNFED</sequence>